<evidence type="ECO:0000256" key="1">
    <source>
        <dbReference type="ARBA" id="ARBA00023015"/>
    </source>
</evidence>
<dbReference type="GO" id="GO:0005829">
    <property type="term" value="C:cytosol"/>
    <property type="evidence" value="ECO:0007669"/>
    <property type="project" value="TreeGrafter"/>
</dbReference>
<dbReference type="InterPro" id="IPR019887">
    <property type="entry name" value="Tscrpt_reg_AsnC/Lrp_C"/>
</dbReference>
<dbReference type="FunFam" id="1.10.10.10:FF:000186">
    <property type="entry name" value="AsnC family transcriptional regulator"/>
    <property type="match status" value="1"/>
</dbReference>
<reference evidence="5 6" key="1">
    <citation type="submission" date="2009-02" db="EMBL/GenBank/DDBJ databases">
        <title>Sequencing of the draft genome and assembly of Lutiella nitroferrum 2002.</title>
        <authorList>
            <consortium name="US DOE Joint Genome Institute (JGI-PGF)"/>
            <person name="Lucas S."/>
            <person name="Copeland A."/>
            <person name="Lapidus A."/>
            <person name="Glavina del Rio T."/>
            <person name="Tice H."/>
            <person name="Bruce D."/>
            <person name="Goodwin L."/>
            <person name="Pitluck S."/>
            <person name="Larimer F."/>
            <person name="Land M.L."/>
            <person name="Hauser L."/>
            <person name="Coates J.D."/>
        </authorList>
    </citation>
    <scope>NUCLEOTIDE SEQUENCE [LARGE SCALE GENOMIC DNA]</scope>
    <source>
        <strain evidence="5 6">2002</strain>
    </source>
</reference>
<dbReference type="Pfam" id="PF13412">
    <property type="entry name" value="HTH_24"/>
    <property type="match status" value="1"/>
</dbReference>
<dbReference type="SUPFAM" id="SSF54909">
    <property type="entry name" value="Dimeric alpha+beta barrel"/>
    <property type="match status" value="1"/>
</dbReference>
<keyword evidence="3" id="KW-0804">Transcription</keyword>
<dbReference type="PANTHER" id="PTHR30154">
    <property type="entry name" value="LEUCINE-RESPONSIVE REGULATORY PROTEIN"/>
    <property type="match status" value="1"/>
</dbReference>
<dbReference type="EMBL" id="ACIS01000001">
    <property type="protein sequence ID" value="EEG10555.1"/>
    <property type="molecule type" value="Genomic_DNA"/>
</dbReference>
<keyword evidence="1" id="KW-0805">Transcription regulation</keyword>
<evidence type="ECO:0000256" key="2">
    <source>
        <dbReference type="ARBA" id="ARBA00023125"/>
    </source>
</evidence>
<dbReference type="Pfam" id="PF01037">
    <property type="entry name" value="AsnC_trans_reg"/>
    <property type="match status" value="1"/>
</dbReference>
<dbReference type="InterPro" id="IPR011991">
    <property type="entry name" value="ArsR-like_HTH"/>
</dbReference>
<dbReference type="Proteomes" id="UP000003165">
    <property type="component" value="Unassembled WGS sequence"/>
</dbReference>
<dbReference type="Gene3D" id="1.10.10.10">
    <property type="entry name" value="Winged helix-like DNA-binding domain superfamily/Winged helix DNA-binding domain"/>
    <property type="match status" value="1"/>
</dbReference>
<feature type="domain" description="HTH asnC-type" evidence="4">
    <location>
        <begin position="3"/>
        <end position="64"/>
    </location>
</feature>
<accession>B9YZK2</accession>
<dbReference type="GO" id="GO:0043565">
    <property type="term" value="F:sequence-specific DNA binding"/>
    <property type="evidence" value="ECO:0007669"/>
    <property type="project" value="InterPro"/>
</dbReference>
<dbReference type="RefSeq" id="WP_008952557.1">
    <property type="nucleotide sequence ID" value="NZ_ACIS01000001.1"/>
</dbReference>
<dbReference type="GO" id="GO:0006355">
    <property type="term" value="P:regulation of DNA-templated transcription"/>
    <property type="evidence" value="ECO:0007669"/>
    <property type="project" value="UniProtKB-ARBA"/>
</dbReference>
<dbReference type="InterPro" id="IPR000485">
    <property type="entry name" value="AsnC-type_HTH_dom"/>
</dbReference>
<name>B9YZK2_9NEIS</name>
<protein>
    <submittedName>
        <fullName evidence="5">Transcriptional regulator, AsnC family</fullName>
    </submittedName>
</protein>
<keyword evidence="6" id="KW-1185">Reference proteome</keyword>
<organism evidence="5 6">
    <name type="scientific">Pseudogulbenkiania ferrooxidans 2002</name>
    <dbReference type="NCBI Taxonomy" id="279714"/>
    <lineage>
        <taxon>Bacteria</taxon>
        <taxon>Pseudomonadati</taxon>
        <taxon>Pseudomonadota</taxon>
        <taxon>Betaproteobacteria</taxon>
        <taxon>Neisseriales</taxon>
        <taxon>Chromobacteriaceae</taxon>
        <taxon>Pseudogulbenkiania</taxon>
    </lineage>
</organism>
<dbReference type="PROSITE" id="PS00519">
    <property type="entry name" value="HTH_ASNC_1"/>
    <property type="match status" value="1"/>
</dbReference>
<comment type="caution">
    <text evidence="5">The sequence shown here is derived from an EMBL/GenBank/DDBJ whole genome shotgun (WGS) entry which is preliminary data.</text>
</comment>
<dbReference type="GO" id="GO:0043200">
    <property type="term" value="P:response to amino acid"/>
    <property type="evidence" value="ECO:0007669"/>
    <property type="project" value="TreeGrafter"/>
</dbReference>
<dbReference type="InterPro" id="IPR036390">
    <property type="entry name" value="WH_DNA-bd_sf"/>
</dbReference>
<dbReference type="eggNOG" id="COG1522">
    <property type="taxonomic scope" value="Bacteria"/>
</dbReference>
<dbReference type="InterPro" id="IPR011008">
    <property type="entry name" value="Dimeric_a/b-barrel"/>
</dbReference>
<dbReference type="AlphaFoldDB" id="B9YZK2"/>
<gene>
    <name evidence="5" type="ORF">FuraDRAFT_0537</name>
</gene>
<dbReference type="InterPro" id="IPR019885">
    <property type="entry name" value="Tscrpt_reg_HTH_AsnC-type_CS"/>
</dbReference>
<proteinExistence type="predicted"/>
<keyword evidence="2" id="KW-0238">DNA-binding</keyword>
<dbReference type="CDD" id="cd00090">
    <property type="entry name" value="HTH_ARSR"/>
    <property type="match status" value="1"/>
</dbReference>
<dbReference type="InterPro" id="IPR036388">
    <property type="entry name" value="WH-like_DNA-bd_sf"/>
</dbReference>
<dbReference type="PRINTS" id="PR00033">
    <property type="entry name" value="HTHASNC"/>
</dbReference>
<dbReference type="PROSITE" id="PS50956">
    <property type="entry name" value="HTH_ASNC_2"/>
    <property type="match status" value="1"/>
</dbReference>
<evidence type="ECO:0000256" key="3">
    <source>
        <dbReference type="ARBA" id="ARBA00023163"/>
    </source>
</evidence>
<evidence type="ECO:0000313" key="5">
    <source>
        <dbReference type="EMBL" id="EEG10555.1"/>
    </source>
</evidence>
<dbReference type="PANTHER" id="PTHR30154:SF53">
    <property type="entry name" value="HTH-TYPE TRANSCRIPTIONAL REGULATOR LRPC"/>
    <property type="match status" value="1"/>
</dbReference>
<dbReference type="Gene3D" id="3.30.70.920">
    <property type="match status" value="1"/>
</dbReference>
<dbReference type="InterPro" id="IPR019888">
    <property type="entry name" value="Tscrpt_reg_AsnC-like"/>
</dbReference>
<dbReference type="SUPFAM" id="SSF46785">
    <property type="entry name" value="Winged helix' DNA-binding domain"/>
    <property type="match status" value="1"/>
</dbReference>
<evidence type="ECO:0000313" key="6">
    <source>
        <dbReference type="Proteomes" id="UP000003165"/>
    </source>
</evidence>
<dbReference type="SMART" id="SM00344">
    <property type="entry name" value="HTH_ASNC"/>
    <property type="match status" value="1"/>
</dbReference>
<evidence type="ECO:0000259" key="4">
    <source>
        <dbReference type="PROSITE" id="PS50956"/>
    </source>
</evidence>
<sequence length="151" mass="16642">MELDRKNWAILEALQQDARLTLTELARRVALSVPAVTERVKRLEEAGVITGYHADVAPQQVGYGLSALIGINCAQPYKNRLLDTLRAAPEVLECCHVTGSDSYIIKVVTRDTRHLEAFIGRINHFGETRTSIVLSVPIPPRAIQPCTPDGT</sequence>